<sequence>MEHKRRNRTGGAQKKKHIRRSLNDSRENCEVARRTLQARERSPAHQLTITHDRSRTGASKMPQQTSPSHLRPRQTTKVTSYCPHRTASPAEDGTRNTWDTQLQEYVHNTDYEVSNVRQQRMSKNNNKITVWVGLHLSEMTSLPMYRRCTVTESRSREATHRAHANVIIFRLGLMLSVGSNTPEYSDTGRAGSLGFDFSAGQSS</sequence>
<evidence type="ECO:0000313" key="3">
    <source>
        <dbReference type="Proteomes" id="UP000799291"/>
    </source>
</evidence>
<protein>
    <submittedName>
        <fullName evidence="2">Uncharacterized protein</fullName>
    </submittedName>
</protein>
<evidence type="ECO:0000256" key="1">
    <source>
        <dbReference type="SAM" id="MobiDB-lite"/>
    </source>
</evidence>
<dbReference type="Proteomes" id="UP000799291">
    <property type="component" value="Unassembled WGS sequence"/>
</dbReference>
<gene>
    <name evidence="2" type="ORF">K458DRAFT_96604</name>
</gene>
<name>A0A6G1JI71_9PLEO</name>
<evidence type="ECO:0000313" key="2">
    <source>
        <dbReference type="EMBL" id="KAF2689920.1"/>
    </source>
</evidence>
<organism evidence="2 3">
    <name type="scientific">Lentithecium fluviatile CBS 122367</name>
    <dbReference type="NCBI Taxonomy" id="1168545"/>
    <lineage>
        <taxon>Eukaryota</taxon>
        <taxon>Fungi</taxon>
        <taxon>Dikarya</taxon>
        <taxon>Ascomycota</taxon>
        <taxon>Pezizomycotina</taxon>
        <taxon>Dothideomycetes</taxon>
        <taxon>Pleosporomycetidae</taxon>
        <taxon>Pleosporales</taxon>
        <taxon>Massarineae</taxon>
        <taxon>Lentitheciaceae</taxon>
        <taxon>Lentithecium</taxon>
    </lineage>
</organism>
<reference evidence="2" key="1">
    <citation type="journal article" date="2020" name="Stud. Mycol.">
        <title>101 Dothideomycetes genomes: a test case for predicting lifestyles and emergence of pathogens.</title>
        <authorList>
            <person name="Haridas S."/>
            <person name="Albert R."/>
            <person name="Binder M."/>
            <person name="Bloem J."/>
            <person name="Labutti K."/>
            <person name="Salamov A."/>
            <person name="Andreopoulos B."/>
            <person name="Baker S."/>
            <person name="Barry K."/>
            <person name="Bills G."/>
            <person name="Bluhm B."/>
            <person name="Cannon C."/>
            <person name="Castanera R."/>
            <person name="Culley D."/>
            <person name="Daum C."/>
            <person name="Ezra D."/>
            <person name="Gonzalez J."/>
            <person name="Henrissat B."/>
            <person name="Kuo A."/>
            <person name="Liang C."/>
            <person name="Lipzen A."/>
            <person name="Lutzoni F."/>
            <person name="Magnuson J."/>
            <person name="Mondo S."/>
            <person name="Nolan M."/>
            <person name="Ohm R."/>
            <person name="Pangilinan J."/>
            <person name="Park H.-J."/>
            <person name="Ramirez L."/>
            <person name="Alfaro M."/>
            <person name="Sun H."/>
            <person name="Tritt A."/>
            <person name="Yoshinaga Y."/>
            <person name="Zwiers L.-H."/>
            <person name="Turgeon B."/>
            <person name="Goodwin S."/>
            <person name="Spatafora J."/>
            <person name="Crous P."/>
            <person name="Grigoriev I."/>
        </authorList>
    </citation>
    <scope>NUCLEOTIDE SEQUENCE</scope>
    <source>
        <strain evidence="2">CBS 122367</strain>
    </source>
</reference>
<proteinExistence type="predicted"/>
<feature type="compositionally biased region" description="Basic and acidic residues" evidence="1">
    <location>
        <begin position="21"/>
        <end position="43"/>
    </location>
</feature>
<feature type="region of interest" description="Disordered" evidence="1">
    <location>
        <begin position="1"/>
        <end position="96"/>
    </location>
</feature>
<accession>A0A6G1JI71</accession>
<feature type="compositionally biased region" description="Polar residues" evidence="1">
    <location>
        <begin position="61"/>
        <end position="79"/>
    </location>
</feature>
<dbReference type="EMBL" id="MU005571">
    <property type="protein sequence ID" value="KAF2689920.1"/>
    <property type="molecule type" value="Genomic_DNA"/>
</dbReference>
<feature type="compositionally biased region" description="Basic residues" evidence="1">
    <location>
        <begin position="1"/>
        <end position="20"/>
    </location>
</feature>
<keyword evidence="3" id="KW-1185">Reference proteome</keyword>
<dbReference type="AlphaFoldDB" id="A0A6G1JI71"/>